<organism evidence="5 6">
    <name type="scientific">Chenopodium quinoa</name>
    <name type="common">Quinoa</name>
    <dbReference type="NCBI Taxonomy" id="63459"/>
    <lineage>
        <taxon>Eukaryota</taxon>
        <taxon>Viridiplantae</taxon>
        <taxon>Streptophyta</taxon>
        <taxon>Embryophyta</taxon>
        <taxon>Tracheophyta</taxon>
        <taxon>Spermatophyta</taxon>
        <taxon>Magnoliopsida</taxon>
        <taxon>eudicotyledons</taxon>
        <taxon>Gunneridae</taxon>
        <taxon>Pentapetalae</taxon>
        <taxon>Caryophyllales</taxon>
        <taxon>Chenopodiaceae</taxon>
        <taxon>Chenopodioideae</taxon>
        <taxon>Atripliceae</taxon>
        <taxon>Chenopodium</taxon>
    </lineage>
</organism>
<feature type="domain" description="Nucleolus and neural progenitor protein-like N-terminal" evidence="4">
    <location>
        <begin position="9"/>
        <end position="162"/>
    </location>
</feature>
<dbReference type="Gramene" id="AUR62000402-RA">
    <property type="protein sequence ID" value="AUR62000402-RA:cds"/>
    <property type="gene ID" value="AUR62000402"/>
</dbReference>
<dbReference type="EnsemblPlants" id="AUR62000402-RA">
    <property type="protein sequence ID" value="AUR62000402-RA:cds"/>
    <property type="gene ID" value="AUR62000402"/>
</dbReference>
<dbReference type="Pfam" id="PF12854">
    <property type="entry name" value="PPR_1"/>
    <property type="match status" value="1"/>
</dbReference>
<proteinExistence type="predicted"/>
<dbReference type="Pfam" id="PF01535">
    <property type="entry name" value="PPR"/>
    <property type="match status" value="1"/>
</dbReference>
<evidence type="ECO:0000256" key="3">
    <source>
        <dbReference type="SAM" id="Phobius"/>
    </source>
</evidence>
<evidence type="ECO:0000313" key="6">
    <source>
        <dbReference type="Proteomes" id="UP000596660"/>
    </source>
</evidence>
<feature type="repeat" description="PPR" evidence="2">
    <location>
        <begin position="455"/>
        <end position="489"/>
    </location>
</feature>
<feature type="transmembrane region" description="Helical" evidence="3">
    <location>
        <begin position="125"/>
        <end position="143"/>
    </location>
</feature>
<keyword evidence="6" id="KW-1185">Reference proteome</keyword>
<feature type="repeat" description="PPR" evidence="2">
    <location>
        <begin position="420"/>
        <end position="454"/>
    </location>
</feature>
<dbReference type="InterPro" id="IPR011990">
    <property type="entry name" value="TPR-like_helical_dom_sf"/>
</dbReference>
<dbReference type="NCBIfam" id="TIGR00756">
    <property type="entry name" value="PPR"/>
    <property type="match status" value="3"/>
</dbReference>
<name>A0A803KMZ6_CHEQI</name>
<dbReference type="PANTHER" id="PTHR34786:SF1">
    <property type="entry name" value="OS09G0504900 PROTEIN"/>
    <property type="match status" value="1"/>
</dbReference>
<evidence type="ECO:0000256" key="1">
    <source>
        <dbReference type="ARBA" id="ARBA00022737"/>
    </source>
</evidence>
<dbReference type="Proteomes" id="UP000596660">
    <property type="component" value="Unplaced"/>
</dbReference>
<feature type="repeat" description="PPR" evidence="2">
    <location>
        <begin position="385"/>
        <end position="419"/>
    </location>
</feature>
<dbReference type="PROSITE" id="PS51375">
    <property type="entry name" value="PPR"/>
    <property type="match status" value="3"/>
</dbReference>
<reference evidence="5" key="1">
    <citation type="journal article" date="2017" name="Nature">
        <title>The genome of Chenopodium quinoa.</title>
        <authorList>
            <person name="Jarvis D.E."/>
            <person name="Ho Y.S."/>
            <person name="Lightfoot D.J."/>
            <person name="Schmoeckel S.M."/>
            <person name="Li B."/>
            <person name="Borm T.J.A."/>
            <person name="Ohyanagi H."/>
            <person name="Mineta K."/>
            <person name="Michell C.T."/>
            <person name="Saber N."/>
            <person name="Kharbatia N.M."/>
            <person name="Rupper R.R."/>
            <person name="Sharp A.R."/>
            <person name="Dally N."/>
            <person name="Boughton B.A."/>
            <person name="Woo Y.H."/>
            <person name="Gao G."/>
            <person name="Schijlen E.G.W.M."/>
            <person name="Guo X."/>
            <person name="Momin A.A."/>
            <person name="Negrao S."/>
            <person name="Al-Babili S."/>
            <person name="Gehring C."/>
            <person name="Roessner U."/>
            <person name="Jung C."/>
            <person name="Murphy K."/>
            <person name="Arold S.T."/>
            <person name="Gojobori T."/>
            <person name="van der Linden C.G."/>
            <person name="van Loo E.N."/>
            <person name="Jellen E.N."/>
            <person name="Maughan P.J."/>
            <person name="Tester M."/>
        </authorList>
    </citation>
    <scope>NUCLEOTIDE SEQUENCE [LARGE SCALE GENOMIC DNA]</scope>
    <source>
        <strain evidence="5">cv. PI 614886</strain>
    </source>
</reference>
<dbReference type="AlphaFoldDB" id="A0A803KMZ6"/>
<dbReference type="Pfam" id="PF14780">
    <property type="entry name" value="NEPRO_N"/>
    <property type="match status" value="1"/>
</dbReference>
<protein>
    <recommendedName>
        <fullName evidence="4">Nucleolus and neural progenitor protein-like N-terminal domain-containing protein</fullName>
    </recommendedName>
</protein>
<keyword evidence="3" id="KW-1133">Transmembrane helix</keyword>
<keyword evidence="3" id="KW-0472">Membrane</keyword>
<evidence type="ECO:0000259" key="4">
    <source>
        <dbReference type="Pfam" id="PF14780"/>
    </source>
</evidence>
<evidence type="ECO:0000256" key="2">
    <source>
        <dbReference type="PROSITE-ProRule" id="PRU00708"/>
    </source>
</evidence>
<accession>A0A803KMZ6</accession>
<dbReference type="OMA" id="DSKSKGH"/>
<dbReference type="Pfam" id="PF13041">
    <property type="entry name" value="PPR_2"/>
    <property type="match status" value="1"/>
</dbReference>
<reference evidence="5" key="2">
    <citation type="submission" date="2021-03" db="UniProtKB">
        <authorList>
            <consortium name="EnsemblPlants"/>
        </authorList>
    </citation>
    <scope>IDENTIFICATION</scope>
</reference>
<dbReference type="InterPro" id="IPR027951">
    <property type="entry name" value="Nepro_N"/>
</dbReference>
<dbReference type="PANTHER" id="PTHR34786">
    <property type="entry name" value="OS09G0504900 PROTEIN"/>
    <property type="match status" value="1"/>
</dbReference>
<keyword evidence="3" id="KW-0812">Transmembrane</keyword>
<sequence length="555" mass="62579">MAAQVEDRVKSFLCQLQAESGILDRIIYKNKNQHRRCSYFQYLLKVRRDLKLLHSVQLEELLDSCFYVITGRKAKQKANLLESLKRRKRDGVQFNFMERLHGAARLLSEVRNIMFPSVISDISTLLARSFFMGFSVMILALLARLRVLIQQMLLDVVSVFNEVSSLAQNKQSIKITHNGMEVFREYYPTLEEEVIVLECVWKTDKFVLIKKSDKGNILHQGGSSETVQTLGTSIKYQSIDAFLEDDEFDSEKANENVGEEFLLKRKRVESPSPISNENIYNAEQIQMPSVPVNVSENELQLTESTLVKGSSLSGSVTSLIPSLSKPDSTLNKRVAFISVKKNALSESDAFVSQVNDSKSKGHDDEENTLFRLFTEEETTGRVTPYVVTYSSLLDGLCKSAQLCEAVALLEDMEDKGIKPTTVTYNILMNSLCEAGQLEDAANFFSDLVSKGLQPNCKTYTIMVKGFCKKGLMSEAAQLLSKMDENGCPPNECTYNTIIRGFILNNDLSNALYYRDVMVAKDLKRTLTLSHCLLASCLPIAEHALQLQEEQFTVRI</sequence>
<keyword evidence="1" id="KW-0677">Repeat</keyword>
<dbReference type="InterPro" id="IPR002885">
    <property type="entry name" value="PPR_rpt"/>
</dbReference>
<dbReference type="Gene3D" id="1.25.40.10">
    <property type="entry name" value="Tetratricopeptide repeat domain"/>
    <property type="match status" value="2"/>
</dbReference>
<evidence type="ECO:0000313" key="5">
    <source>
        <dbReference type="EnsemblPlants" id="AUR62000402-RA:cds"/>
    </source>
</evidence>